<evidence type="ECO:0000256" key="1">
    <source>
        <dbReference type="SAM" id="Phobius"/>
    </source>
</evidence>
<evidence type="ECO:0000313" key="2">
    <source>
        <dbReference type="EMBL" id="KAL3757632.1"/>
    </source>
</evidence>
<keyword evidence="1" id="KW-0812">Transmembrane</keyword>
<comment type="caution">
    <text evidence="2">The sequence shown here is derived from an EMBL/GenBank/DDBJ whole genome shotgun (WGS) entry which is preliminary data.</text>
</comment>
<dbReference type="AlphaFoldDB" id="A0ABD3M1S4"/>
<feature type="transmembrane region" description="Helical" evidence="1">
    <location>
        <begin position="12"/>
        <end position="31"/>
    </location>
</feature>
<proteinExistence type="predicted"/>
<reference evidence="2 3" key="1">
    <citation type="submission" date="2024-10" db="EMBL/GenBank/DDBJ databases">
        <title>Updated reference genomes for cyclostephanoid diatoms.</title>
        <authorList>
            <person name="Roberts W.R."/>
            <person name="Alverson A.J."/>
        </authorList>
    </citation>
    <scope>NUCLEOTIDE SEQUENCE [LARGE SCALE GENOMIC DNA]</scope>
    <source>
        <strain evidence="2 3">AJA232-27</strain>
    </source>
</reference>
<name>A0ABD3M1S4_9STRA</name>
<keyword evidence="1" id="KW-1133">Transmembrane helix</keyword>
<dbReference type="EMBL" id="JALLBG020000256">
    <property type="protein sequence ID" value="KAL3757632.1"/>
    <property type="molecule type" value="Genomic_DNA"/>
</dbReference>
<accession>A0ABD3M1S4</accession>
<evidence type="ECO:0000313" key="3">
    <source>
        <dbReference type="Proteomes" id="UP001530293"/>
    </source>
</evidence>
<dbReference type="Proteomes" id="UP001530293">
    <property type="component" value="Unassembled WGS sequence"/>
</dbReference>
<sequence length="60" mass="6674">MLRDMRDGEQKINNTYPLVGFAMLIIFSFFVDGIADIVVNIGIVSCTDVVVVGSHRHCFV</sequence>
<gene>
    <name evidence="2" type="ORF">ACHAWU_009477</name>
</gene>
<keyword evidence="3" id="KW-1185">Reference proteome</keyword>
<protein>
    <submittedName>
        <fullName evidence="2">Uncharacterized protein</fullName>
    </submittedName>
</protein>
<organism evidence="2 3">
    <name type="scientific">Discostella pseudostelligera</name>
    <dbReference type="NCBI Taxonomy" id="259834"/>
    <lineage>
        <taxon>Eukaryota</taxon>
        <taxon>Sar</taxon>
        <taxon>Stramenopiles</taxon>
        <taxon>Ochrophyta</taxon>
        <taxon>Bacillariophyta</taxon>
        <taxon>Coscinodiscophyceae</taxon>
        <taxon>Thalassiosirophycidae</taxon>
        <taxon>Stephanodiscales</taxon>
        <taxon>Stephanodiscaceae</taxon>
        <taxon>Discostella</taxon>
    </lineage>
</organism>
<keyword evidence="1" id="KW-0472">Membrane</keyword>